<keyword evidence="4" id="KW-1185">Reference proteome</keyword>
<dbReference type="InterPro" id="IPR055706">
    <property type="entry name" value="Slg1/2_DUF7282"/>
</dbReference>
<organism evidence="3 4">
    <name type="scientific">Haloferax mucosum ATCC BAA-1512</name>
    <dbReference type="NCBI Taxonomy" id="662479"/>
    <lineage>
        <taxon>Archaea</taxon>
        <taxon>Methanobacteriati</taxon>
        <taxon>Methanobacteriota</taxon>
        <taxon>Stenosarchaea group</taxon>
        <taxon>Halobacteria</taxon>
        <taxon>Halobacteriales</taxon>
        <taxon>Haloferacaceae</taxon>
        <taxon>Haloferax</taxon>
    </lineage>
</organism>
<dbReference type="Pfam" id="PF23951">
    <property type="entry name" value="DUF7282"/>
    <property type="match status" value="1"/>
</dbReference>
<dbReference type="EMBL" id="AOLN01000006">
    <property type="protein sequence ID" value="ELZ96808.1"/>
    <property type="molecule type" value="Genomic_DNA"/>
</dbReference>
<feature type="region of interest" description="Disordered" evidence="1">
    <location>
        <begin position="280"/>
        <end position="317"/>
    </location>
</feature>
<name>M0ILS4_9EURY</name>
<dbReference type="RefSeq" id="WP_008318292.1">
    <property type="nucleotide sequence ID" value="NZ_AOLN01000006.1"/>
</dbReference>
<protein>
    <recommendedName>
        <fullName evidence="2">DUF7282 domain-containing protein</fullName>
    </recommendedName>
</protein>
<comment type="caution">
    <text evidence="3">The sequence shown here is derived from an EMBL/GenBank/DDBJ whole genome shotgun (WGS) entry which is preliminary data.</text>
</comment>
<evidence type="ECO:0000313" key="3">
    <source>
        <dbReference type="EMBL" id="ELZ96808.1"/>
    </source>
</evidence>
<accession>M0ILS4</accession>
<evidence type="ECO:0000256" key="1">
    <source>
        <dbReference type="SAM" id="MobiDB-lite"/>
    </source>
</evidence>
<gene>
    <name evidence="3" type="ORF">C440_03503</name>
</gene>
<dbReference type="PATRIC" id="fig|662479.7.peg.720"/>
<feature type="compositionally biased region" description="Low complexity" evidence="1">
    <location>
        <begin position="289"/>
        <end position="307"/>
    </location>
</feature>
<feature type="domain" description="DUF7282" evidence="2">
    <location>
        <begin position="172"/>
        <end position="278"/>
    </location>
</feature>
<dbReference type="AlphaFoldDB" id="M0ILS4"/>
<sequence>MNTRARIAGVLVVVAIVTASAAGIGLAATGSATQAVAQPTTSAVEGPHAQAHSQMQSKHCTYPANESYESFEVSNLSAPSAVESGDQITVMADITNPNDAPMIQCVEFRLEGDVVVRTGWALNPNETETISFDVNTTGLEDGTYIHGVETRDRGELATITVGEAPTPAEPTASVTFENQTTDGTAVTVAHANLSDGGYIAILDKNGSVLGATEYLEPGEQTNVTVSLAEPLNESTMLTAQAHLDTNDNQMLDFLTSNGTEDGPYTMNGTPVTDDAYVTIGDVEPPTEEPPTNVTVTPPTEVPPTNETNESETNETEV</sequence>
<proteinExistence type="predicted"/>
<feature type="compositionally biased region" description="Acidic residues" evidence="1">
    <location>
        <begin position="308"/>
        <end position="317"/>
    </location>
</feature>
<evidence type="ECO:0000313" key="4">
    <source>
        <dbReference type="Proteomes" id="UP000011550"/>
    </source>
</evidence>
<evidence type="ECO:0000259" key="2">
    <source>
        <dbReference type="Pfam" id="PF23951"/>
    </source>
</evidence>
<dbReference type="Gene3D" id="2.60.40.10">
    <property type="entry name" value="Immunoglobulins"/>
    <property type="match status" value="1"/>
</dbReference>
<reference evidence="3 4" key="1">
    <citation type="journal article" date="2014" name="PLoS Genet.">
        <title>Phylogenetically driven sequencing of extremely halophilic archaea reveals strategies for static and dynamic osmo-response.</title>
        <authorList>
            <person name="Becker E.A."/>
            <person name="Seitzer P.M."/>
            <person name="Tritt A."/>
            <person name="Larsen D."/>
            <person name="Krusor M."/>
            <person name="Yao A.I."/>
            <person name="Wu D."/>
            <person name="Madern D."/>
            <person name="Eisen J.A."/>
            <person name="Darling A.E."/>
            <person name="Facciotti M.T."/>
        </authorList>
    </citation>
    <scope>NUCLEOTIDE SEQUENCE [LARGE SCALE GENOMIC DNA]</scope>
    <source>
        <strain evidence="3 4">ATCC BAA-1512</strain>
    </source>
</reference>
<dbReference type="InterPro" id="IPR013783">
    <property type="entry name" value="Ig-like_fold"/>
</dbReference>
<dbReference type="Proteomes" id="UP000011550">
    <property type="component" value="Unassembled WGS sequence"/>
</dbReference>